<dbReference type="Proteomes" id="UP001589854">
    <property type="component" value="Unassembled WGS sequence"/>
</dbReference>
<dbReference type="GO" id="GO:0004180">
    <property type="term" value="F:carboxypeptidase activity"/>
    <property type="evidence" value="ECO:0007669"/>
    <property type="project" value="UniProtKB-KW"/>
</dbReference>
<dbReference type="EMBL" id="JBHLVO010000049">
    <property type="protein sequence ID" value="MFC0274848.1"/>
    <property type="molecule type" value="Genomic_DNA"/>
</dbReference>
<dbReference type="SUPFAM" id="SSF56601">
    <property type="entry name" value="beta-lactamase/transpeptidase-like"/>
    <property type="match status" value="1"/>
</dbReference>
<accession>A0ABV6GMC2</accession>
<evidence type="ECO:0000313" key="11">
    <source>
        <dbReference type="Proteomes" id="UP001589854"/>
    </source>
</evidence>
<sequence length="389" mass="43796">MNKIIITIILIIGLNVFIPVKTFSSTHIENISTQSEAAILIEENSGEILYQKNSQKMMYPASLTKIATAIYAIEKGNLDDLTTVNRNATQAEGTRIYLEEGEKITLKKLIQGLLINSGNDAGVAIAEHLDGSIGIFSENINDYLFNEIGVKNTSFKNPHGLFNENHLTTAEDLAKITQYALKNKDFREIFGTKELEWKDQQWETTLFSHHKLMGERPYNGVTGGKTGFVDQSGHTLVTTAKRGDVNLIVVTLKGQSQIVAYNDTVALLDYGFDNFKTVSIAQGEEFTFNNIEYQMPSDSYFTVRKEEKPLQNITDKGTLEILSSNNEPITTFNLEKISKQKNQSNELELNKNKENSNSVAEQHLSILMPISIITFMIIISFFYREVRKI</sequence>
<gene>
    <name evidence="10" type="ORF">ACFFIX_26425</name>
</gene>
<protein>
    <submittedName>
        <fullName evidence="10">D-alanyl-D-alanine carboxypeptidase family protein</fullName>
        <ecNumber evidence="10">3.4.-.-</ecNumber>
    </submittedName>
</protein>
<dbReference type="InterPro" id="IPR012338">
    <property type="entry name" value="Beta-lactam/transpept-like"/>
</dbReference>
<evidence type="ECO:0000313" key="10">
    <source>
        <dbReference type="EMBL" id="MFC0274848.1"/>
    </source>
</evidence>
<evidence type="ECO:0000256" key="7">
    <source>
        <dbReference type="RuleBase" id="RU004016"/>
    </source>
</evidence>
<evidence type="ECO:0000256" key="6">
    <source>
        <dbReference type="ARBA" id="ARBA00023316"/>
    </source>
</evidence>
<keyword evidence="8" id="KW-1133">Transmembrane helix</keyword>
<keyword evidence="6" id="KW-0961">Cell wall biogenesis/degradation</keyword>
<reference evidence="10 11" key="1">
    <citation type="submission" date="2024-09" db="EMBL/GenBank/DDBJ databases">
        <authorList>
            <person name="Sun Q."/>
            <person name="Mori K."/>
        </authorList>
    </citation>
    <scope>NUCLEOTIDE SEQUENCE [LARGE SCALE GENOMIC DNA]</scope>
    <source>
        <strain evidence="10 11">CCM 7228</strain>
    </source>
</reference>
<evidence type="ECO:0000256" key="4">
    <source>
        <dbReference type="ARBA" id="ARBA00022960"/>
    </source>
</evidence>
<keyword evidence="4" id="KW-0133">Cell shape</keyword>
<dbReference type="PRINTS" id="PR00725">
    <property type="entry name" value="DADACBPTASE1"/>
</dbReference>
<keyword evidence="3 10" id="KW-0378">Hydrolase</keyword>
<dbReference type="EC" id="3.4.-.-" evidence="10"/>
<feature type="transmembrane region" description="Helical" evidence="8">
    <location>
        <begin position="364"/>
        <end position="383"/>
    </location>
</feature>
<evidence type="ECO:0000256" key="5">
    <source>
        <dbReference type="ARBA" id="ARBA00022984"/>
    </source>
</evidence>
<keyword evidence="5" id="KW-0573">Peptidoglycan synthesis</keyword>
<comment type="similarity">
    <text evidence="1 7">Belongs to the peptidase S11 family.</text>
</comment>
<organism evidence="10 11">
    <name type="scientific">Metabacillus herbersteinensis</name>
    <dbReference type="NCBI Taxonomy" id="283816"/>
    <lineage>
        <taxon>Bacteria</taxon>
        <taxon>Bacillati</taxon>
        <taxon>Bacillota</taxon>
        <taxon>Bacilli</taxon>
        <taxon>Bacillales</taxon>
        <taxon>Bacillaceae</taxon>
        <taxon>Metabacillus</taxon>
    </lineage>
</organism>
<dbReference type="RefSeq" id="WP_378939501.1">
    <property type="nucleotide sequence ID" value="NZ_JBHLVO010000049.1"/>
</dbReference>
<evidence type="ECO:0000256" key="2">
    <source>
        <dbReference type="ARBA" id="ARBA00022729"/>
    </source>
</evidence>
<name>A0ABV6GMC2_9BACI</name>
<dbReference type="Pfam" id="PF00768">
    <property type="entry name" value="Peptidase_S11"/>
    <property type="match status" value="1"/>
</dbReference>
<feature type="domain" description="Peptidase S11 D-alanyl-D-alanine carboxypeptidase A N-terminal" evidence="9">
    <location>
        <begin position="32"/>
        <end position="254"/>
    </location>
</feature>
<evidence type="ECO:0000256" key="1">
    <source>
        <dbReference type="ARBA" id="ARBA00007164"/>
    </source>
</evidence>
<dbReference type="InterPro" id="IPR001967">
    <property type="entry name" value="Peptidase_S11_N"/>
</dbReference>
<keyword evidence="8" id="KW-0472">Membrane</keyword>
<dbReference type="PANTHER" id="PTHR21581:SF33">
    <property type="entry name" value="D-ALANYL-D-ALANINE CARBOXYPEPTIDASE DACB"/>
    <property type="match status" value="1"/>
</dbReference>
<keyword evidence="2" id="KW-0732">Signal</keyword>
<evidence type="ECO:0000256" key="3">
    <source>
        <dbReference type="ARBA" id="ARBA00022801"/>
    </source>
</evidence>
<dbReference type="Gene3D" id="3.40.710.10">
    <property type="entry name" value="DD-peptidase/beta-lactamase superfamily"/>
    <property type="match status" value="1"/>
</dbReference>
<evidence type="ECO:0000259" key="9">
    <source>
        <dbReference type="Pfam" id="PF00768"/>
    </source>
</evidence>
<evidence type="ECO:0000256" key="8">
    <source>
        <dbReference type="SAM" id="Phobius"/>
    </source>
</evidence>
<keyword evidence="8" id="KW-0812">Transmembrane</keyword>
<dbReference type="PANTHER" id="PTHR21581">
    <property type="entry name" value="D-ALANYL-D-ALANINE CARBOXYPEPTIDASE"/>
    <property type="match status" value="1"/>
</dbReference>
<proteinExistence type="inferred from homology"/>
<comment type="caution">
    <text evidence="10">The sequence shown here is derived from an EMBL/GenBank/DDBJ whole genome shotgun (WGS) entry which is preliminary data.</text>
</comment>
<keyword evidence="10" id="KW-0121">Carboxypeptidase</keyword>
<keyword evidence="11" id="KW-1185">Reference proteome</keyword>
<dbReference type="InterPro" id="IPR018044">
    <property type="entry name" value="Peptidase_S11"/>
</dbReference>
<keyword evidence="10" id="KW-0645">Protease</keyword>